<dbReference type="EMBL" id="JABBFZ010000002">
    <property type="protein sequence ID" value="NML30508.1"/>
    <property type="molecule type" value="Genomic_DNA"/>
</dbReference>
<dbReference type="AlphaFoldDB" id="A0A7X9X301"/>
<evidence type="ECO:0000313" key="4">
    <source>
        <dbReference type="Proteomes" id="UP000583127"/>
    </source>
</evidence>
<gene>
    <name evidence="3" type="ORF">HHL14_06650</name>
</gene>
<feature type="signal peptide" evidence="2">
    <location>
        <begin position="1"/>
        <end position="22"/>
    </location>
</feature>
<dbReference type="Pfam" id="PF13663">
    <property type="entry name" value="DUF4148"/>
    <property type="match status" value="1"/>
</dbReference>
<protein>
    <submittedName>
        <fullName evidence="3">DUF4148 domain-containing protein</fullName>
    </submittedName>
</protein>
<accession>A0A7X9X301</accession>
<feature type="chain" id="PRO_5030603771" evidence="2">
    <location>
        <begin position="23"/>
        <end position="104"/>
    </location>
</feature>
<reference evidence="3 4" key="1">
    <citation type="submission" date="2020-04" db="EMBL/GenBank/DDBJ databases">
        <title>Paraburkholderia sp. G-4-1-8 isolated from soil.</title>
        <authorList>
            <person name="Dahal R.H."/>
        </authorList>
    </citation>
    <scope>NUCLEOTIDE SEQUENCE [LARGE SCALE GENOMIC DNA]</scope>
    <source>
        <strain evidence="3 4">G-4-1-8</strain>
    </source>
</reference>
<dbReference type="InterPro" id="IPR025421">
    <property type="entry name" value="DUF4148"/>
</dbReference>
<comment type="caution">
    <text evidence="3">The sequence shown here is derived from an EMBL/GenBank/DDBJ whole genome shotgun (WGS) entry which is preliminary data.</text>
</comment>
<dbReference type="RefSeq" id="WP_169496762.1">
    <property type="nucleotide sequence ID" value="NZ_JABBFZ010000002.1"/>
</dbReference>
<keyword evidence="2" id="KW-0732">Signal</keyword>
<dbReference type="Proteomes" id="UP000583127">
    <property type="component" value="Unassembled WGS sequence"/>
</dbReference>
<organism evidence="3 4">
    <name type="scientific">Paraburkholderia antibiotica</name>
    <dbReference type="NCBI Taxonomy" id="2728839"/>
    <lineage>
        <taxon>Bacteria</taxon>
        <taxon>Pseudomonadati</taxon>
        <taxon>Pseudomonadota</taxon>
        <taxon>Betaproteobacteria</taxon>
        <taxon>Burkholderiales</taxon>
        <taxon>Burkholderiaceae</taxon>
        <taxon>Paraburkholderia</taxon>
    </lineage>
</organism>
<evidence type="ECO:0000313" key="3">
    <source>
        <dbReference type="EMBL" id="NML30508.1"/>
    </source>
</evidence>
<feature type="region of interest" description="Disordered" evidence="1">
    <location>
        <begin position="78"/>
        <end position="104"/>
    </location>
</feature>
<sequence length="104" mass="10950">MKVRNVLCIGLSAALLSPLAFADVQSNAPGHLSGTAATTANAIVSSNTAPAVESKHRGKTRAEVHQELLLAQKAGLIPTTDADYPPSERTIERNKRNYAASGRN</sequence>
<evidence type="ECO:0000256" key="2">
    <source>
        <dbReference type="SAM" id="SignalP"/>
    </source>
</evidence>
<name>A0A7X9X301_9BURK</name>
<proteinExistence type="predicted"/>
<evidence type="ECO:0000256" key="1">
    <source>
        <dbReference type="SAM" id="MobiDB-lite"/>
    </source>
</evidence>
<keyword evidence="4" id="KW-1185">Reference proteome</keyword>